<dbReference type="PROSITE" id="PS50110">
    <property type="entry name" value="RESPONSE_REGULATORY"/>
    <property type="match status" value="1"/>
</dbReference>
<proteinExistence type="predicted"/>
<reference evidence="5 6" key="1">
    <citation type="submission" date="2017-05" db="EMBL/GenBank/DDBJ databases">
        <authorList>
            <person name="Varghese N."/>
            <person name="Submissions S."/>
        </authorList>
    </citation>
    <scope>NUCLEOTIDE SEQUENCE [LARGE SCALE GENOMIC DNA]</scope>
    <source>
        <strain evidence="5 6">DSM 19382</strain>
    </source>
</reference>
<dbReference type="Proteomes" id="UP000317289">
    <property type="component" value="Unassembled WGS sequence"/>
</dbReference>
<evidence type="ECO:0000313" key="6">
    <source>
        <dbReference type="Proteomes" id="UP000317289"/>
    </source>
</evidence>
<sequence>MKKYSYIIIDNDAESVLKTRIVAEGFSELTFIGSATNYQQGLNLVLEYKPSFVFLEIDSENSSGNLSLAFVGELYRYLSVVPKIIVTTLKKDLAFDAIQYGVFDYILKPLTHVDLVKTLLKLEKLTIESKTQKNAEVESSVDVVKENPLEAQIMPLKEEMNTISVEEETPIIVKEVQVPQIIEQPLILCIKSYGDYRYMNAADICYFQADNNSTDIYLSSGEMVTAFKTLKHFESILVHPFIRIHNSYIINQNYISRIHNGNSVCYIKNSPKKVPFSKTYKANVDLIIANFSAGNYIEV</sequence>
<dbReference type="InterPro" id="IPR011006">
    <property type="entry name" value="CheY-like_superfamily"/>
</dbReference>
<evidence type="ECO:0000259" key="3">
    <source>
        <dbReference type="PROSITE" id="PS50930"/>
    </source>
</evidence>
<dbReference type="Gene3D" id="3.40.50.2300">
    <property type="match status" value="1"/>
</dbReference>
<name>A0A521E695_9FLAO</name>
<dbReference type="InterPro" id="IPR046947">
    <property type="entry name" value="LytR-like"/>
</dbReference>
<dbReference type="SMART" id="SM00850">
    <property type="entry name" value="LytTR"/>
    <property type="match status" value="1"/>
</dbReference>
<dbReference type="Proteomes" id="UP000468990">
    <property type="component" value="Unassembled WGS sequence"/>
</dbReference>
<dbReference type="GO" id="GO:0000156">
    <property type="term" value="F:phosphorelay response regulator activity"/>
    <property type="evidence" value="ECO:0007669"/>
    <property type="project" value="InterPro"/>
</dbReference>
<evidence type="ECO:0000259" key="2">
    <source>
        <dbReference type="PROSITE" id="PS50110"/>
    </source>
</evidence>
<evidence type="ECO:0000313" key="5">
    <source>
        <dbReference type="EMBL" id="SMO79464.1"/>
    </source>
</evidence>
<dbReference type="PANTHER" id="PTHR37299">
    <property type="entry name" value="TRANSCRIPTIONAL REGULATOR-RELATED"/>
    <property type="match status" value="1"/>
</dbReference>
<evidence type="ECO:0000256" key="1">
    <source>
        <dbReference type="PROSITE-ProRule" id="PRU00169"/>
    </source>
</evidence>
<dbReference type="SUPFAM" id="SSF52172">
    <property type="entry name" value="CheY-like"/>
    <property type="match status" value="1"/>
</dbReference>
<dbReference type="Pfam" id="PF04397">
    <property type="entry name" value="LytTR"/>
    <property type="match status" value="1"/>
</dbReference>
<dbReference type="AlphaFoldDB" id="A0A521E695"/>
<dbReference type="RefSeq" id="WP_142451446.1">
    <property type="nucleotide sequence ID" value="NZ_FXTA01000004.1"/>
</dbReference>
<gene>
    <name evidence="4" type="ORF">GJU42_14365</name>
    <name evidence="5" type="ORF">SAMN06265349_104164</name>
</gene>
<dbReference type="EMBL" id="FXTA01000004">
    <property type="protein sequence ID" value="SMO79464.1"/>
    <property type="molecule type" value="Genomic_DNA"/>
</dbReference>
<organism evidence="5 6">
    <name type="scientific">Flavobacterium resistens</name>
    <dbReference type="NCBI Taxonomy" id="443612"/>
    <lineage>
        <taxon>Bacteria</taxon>
        <taxon>Pseudomonadati</taxon>
        <taxon>Bacteroidota</taxon>
        <taxon>Flavobacteriia</taxon>
        <taxon>Flavobacteriales</taxon>
        <taxon>Flavobacteriaceae</taxon>
        <taxon>Flavobacterium</taxon>
    </lineage>
</organism>
<protein>
    <submittedName>
        <fullName evidence="4">Response regulator</fullName>
    </submittedName>
    <submittedName>
        <fullName evidence="5">Two component transcriptional regulator, LytTR family</fullName>
    </submittedName>
</protein>
<dbReference type="InterPro" id="IPR007492">
    <property type="entry name" value="LytTR_DNA-bd_dom"/>
</dbReference>
<accession>A0A521E695</accession>
<dbReference type="PROSITE" id="PS50930">
    <property type="entry name" value="HTH_LYTTR"/>
    <property type="match status" value="1"/>
</dbReference>
<feature type="domain" description="HTH LytTR-type" evidence="3">
    <location>
        <begin position="188"/>
        <end position="290"/>
    </location>
</feature>
<evidence type="ECO:0000313" key="7">
    <source>
        <dbReference type="Proteomes" id="UP000468990"/>
    </source>
</evidence>
<keyword evidence="7" id="KW-1185">Reference proteome</keyword>
<dbReference type="OrthoDB" id="2168082at2"/>
<feature type="domain" description="Response regulatory" evidence="2">
    <location>
        <begin position="5"/>
        <end position="123"/>
    </location>
</feature>
<dbReference type="EMBL" id="WKKG01000007">
    <property type="protein sequence ID" value="MRX69151.1"/>
    <property type="molecule type" value="Genomic_DNA"/>
</dbReference>
<dbReference type="InterPro" id="IPR001789">
    <property type="entry name" value="Sig_transdc_resp-reg_receiver"/>
</dbReference>
<reference evidence="4 7" key="2">
    <citation type="submission" date="2019-11" db="EMBL/GenBank/DDBJ databases">
        <title>Flavobacterium resistens genome.</title>
        <authorList>
            <person name="Wilson V.M."/>
            <person name="Newman J.D."/>
        </authorList>
    </citation>
    <scope>NUCLEOTIDE SEQUENCE [LARGE SCALE GENOMIC DNA]</scope>
    <source>
        <strain evidence="4 7">DSM 19382</strain>
    </source>
</reference>
<evidence type="ECO:0000313" key="4">
    <source>
        <dbReference type="EMBL" id="MRX69151.1"/>
    </source>
</evidence>
<dbReference type="GO" id="GO:0003677">
    <property type="term" value="F:DNA binding"/>
    <property type="evidence" value="ECO:0007669"/>
    <property type="project" value="InterPro"/>
</dbReference>
<dbReference type="Gene3D" id="2.40.50.1020">
    <property type="entry name" value="LytTr DNA-binding domain"/>
    <property type="match status" value="1"/>
</dbReference>
<comment type="caution">
    <text evidence="1">Lacks conserved residue(s) required for the propagation of feature annotation.</text>
</comment>
<dbReference type="PANTHER" id="PTHR37299:SF1">
    <property type="entry name" value="STAGE 0 SPORULATION PROTEIN A HOMOLOG"/>
    <property type="match status" value="1"/>
</dbReference>